<evidence type="ECO:0000313" key="1">
    <source>
        <dbReference type="EMBL" id="KAK3609282.1"/>
    </source>
</evidence>
<protein>
    <submittedName>
        <fullName evidence="1">Uncharacterized protein</fullName>
    </submittedName>
</protein>
<accession>A0AAE0TF82</accession>
<dbReference type="GO" id="GO:0000070">
    <property type="term" value="P:mitotic sister chromatid segregation"/>
    <property type="evidence" value="ECO:0007669"/>
    <property type="project" value="InterPro"/>
</dbReference>
<reference evidence="1" key="2">
    <citation type="journal article" date="2021" name="Genome Biol. Evol.">
        <title>Developing a high-quality reference genome for a parasitic bivalve with doubly uniparental inheritance (Bivalvia: Unionida).</title>
        <authorList>
            <person name="Smith C.H."/>
        </authorList>
    </citation>
    <scope>NUCLEOTIDE SEQUENCE</scope>
    <source>
        <strain evidence="1">CHS0354</strain>
        <tissue evidence="1">Mantle</tissue>
    </source>
</reference>
<comment type="caution">
    <text evidence="1">The sequence shown here is derived from an EMBL/GenBank/DDBJ whole genome shotgun (WGS) entry which is preliminary data.</text>
</comment>
<dbReference type="EMBL" id="JAEAOA010000176">
    <property type="protein sequence ID" value="KAK3609282.1"/>
    <property type="molecule type" value="Genomic_DNA"/>
</dbReference>
<dbReference type="InterPro" id="IPR013950">
    <property type="entry name" value="Mis14/Nsl1"/>
</dbReference>
<dbReference type="Proteomes" id="UP001195483">
    <property type="component" value="Unassembled WGS sequence"/>
</dbReference>
<dbReference type="GO" id="GO:0000776">
    <property type="term" value="C:kinetochore"/>
    <property type="evidence" value="ECO:0007669"/>
    <property type="project" value="InterPro"/>
</dbReference>
<dbReference type="Pfam" id="PF08641">
    <property type="entry name" value="Mis14"/>
    <property type="match status" value="1"/>
</dbReference>
<gene>
    <name evidence="1" type="ORF">CHS0354_001884</name>
</gene>
<reference evidence="1" key="3">
    <citation type="submission" date="2023-05" db="EMBL/GenBank/DDBJ databases">
        <authorList>
            <person name="Smith C.H."/>
        </authorList>
    </citation>
    <scope>NUCLEOTIDE SEQUENCE</scope>
    <source>
        <strain evidence="1">CHS0354</strain>
        <tissue evidence="1">Mantle</tissue>
    </source>
</reference>
<evidence type="ECO:0000313" key="2">
    <source>
        <dbReference type="Proteomes" id="UP001195483"/>
    </source>
</evidence>
<organism evidence="1 2">
    <name type="scientific">Potamilus streckersoni</name>
    <dbReference type="NCBI Taxonomy" id="2493646"/>
    <lineage>
        <taxon>Eukaryota</taxon>
        <taxon>Metazoa</taxon>
        <taxon>Spiralia</taxon>
        <taxon>Lophotrochozoa</taxon>
        <taxon>Mollusca</taxon>
        <taxon>Bivalvia</taxon>
        <taxon>Autobranchia</taxon>
        <taxon>Heteroconchia</taxon>
        <taxon>Palaeoheterodonta</taxon>
        <taxon>Unionida</taxon>
        <taxon>Unionoidea</taxon>
        <taxon>Unionidae</taxon>
        <taxon>Ambleminae</taxon>
        <taxon>Lampsilini</taxon>
        <taxon>Potamilus</taxon>
    </lineage>
</organism>
<name>A0AAE0TF82_9BIVA</name>
<reference evidence="1" key="1">
    <citation type="journal article" date="2021" name="Genome Biol. Evol.">
        <title>A High-Quality Reference Genome for a Parasitic Bivalve with Doubly Uniparental Inheritance (Bivalvia: Unionida).</title>
        <authorList>
            <person name="Smith C.H."/>
        </authorList>
    </citation>
    <scope>NUCLEOTIDE SEQUENCE</scope>
    <source>
        <strain evidence="1">CHS0354</strain>
    </source>
</reference>
<proteinExistence type="predicted"/>
<sequence>MDHCHLTSVWIYRTVFIHNLQVNGRTVEDLDLEDTTTEFEPLDVEKKDYINNVLLEKVDACMVETSRKRKWCPKSVQSGLKKRIKHDFSHLLHLKVRTESSNNQEEVHVSLQSTEKTSQSMAATLSKITKESEKSVARAKDVAKSLRIFSKCQKNEIGRYLYKTSPRKSKLYPQIRACIWRNASELNKSLKI</sequence>
<dbReference type="AlphaFoldDB" id="A0AAE0TF82"/>
<keyword evidence="2" id="KW-1185">Reference proteome</keyword>